<keyword evidence="1" id="KW-0732">Signal</keyword>
<proteinExistence type="predicted"/>
<gene>
    <name evidence="2" type="ORF">MYMAC_005106</name>
</gene>
<protein>
    <recommendedName>
        <fullName evidence="4">Lipoprotein</fullName>
    </recommendedName>
</protein>
<name>A0A250K1I7_9BACT</name>
<evidence type="ECO:0000313" key="2">
    <source>
        <dbReference type="EMBL" id="ATB49461.1"/>
    </source>
</evidence>
<dbReference type="AlphaFoldDB" id="A0A250K1I7"/>
<evidence type="ECO:0008006" key="4">
    <source>
        <dbReference type="Google" id="ProtNLM"/>
    </source>
</evidence>
<accession>A0A250K1I7</accession>
<sequence>MSGVTRVSVLCLVLACLAACSSSEERGQYRVEAGDLGAGAQRIRVSRDGKGVTDARVTVNDVLAAHEAEGTYVVSEPASMPSGSRVNLLIVAGDDTLQGQAVVPAAPHITAPAANSLFSHTEDVAVEWTAEGSLAGFAVVTTAGRDVRTFEAGGADRRFVIASQQLPSNAGVEVTVIARARGVLAGPVTADSSFSVRSEAANAVVFRRTTPLQVLGGDMGERWQHVRVTAGDDVVEDAVLTLNGQAVPYDGDFGTYSTELGVQAGGELRLEVSRDGALFGVATGLVPEPPTVTAPSNGDSFTATAPLTVTWSSSTNPDRFKVGVSWSCGENCSTGEQFDVAGTARTFDLPGDALPTNTDLRLWVFGYNDGNFVGHFTPDSRMNIRGESLAVQGVRITSN</sequence>
<feature type="signal peptide" evidence="1">
    <location>
        <begin position="1"/>
        <end position="18"/>
    </location>
</feature>
<organism evidence="2 3">
    <name type="scientific">Corallococcus macrosporus DSM 14697</name>
    <dbReference type="NCBI Taxonomy" id="1189310"/>
    <lineage>
        <taxon>Bacteria</taxon>
        <taxon>Pseudomonadati</taxon>
        <taxon>Myxococcota</taxon>
        <taxon>Myxococcia</taxon>
        <taxon>Myxococcales</taxon>
        <taxon>Cystobacterineae</taxon>
        <taxon>Myxococcaceae</taxon>
        <taxon>Corallococcus</taxon>
    </lineage>
</organism>
<evidence type="ECO:0000313" key="3">
    <source>
        <dbReference type="Proteomes" id="UP000217343"/>
    </source>
</evidence>
<dbReference type="Proteomes" id="UP000217343">
    <property type="component" value="Chromosome"/>
</dbReference>
<reference evidence="2 3" key="1">
    <citation type="submission" date="2017-06" db="EMBL/GenBank/DDBJ databases">
        <title>Sequencing and comparative analysis of myxobacterial genomes.</title>
        <authorList>
            <person name="Rupp O."/>
            <person name="Goesmann A."/>
            <person name="Sogaard-Andersen L."/>
        </authorList>
    </citation>
    <scope>NUCLEOTIDE SEQUENCE [LARGE SCALE GENOMIC DNA]</scope>
    <source>
        <strain evidence="2 3">DSM 14697</strain>
    </source>
</reference>
<evidence type="ECO:0000256" key="1">
    <source>
        <dbReference type="SAM" id="SignalP"/>
    </source>
</evidence>
<feature type="chain" id="PRO_5013213497" description="Lipoprotein" evidence="1">
    <location>
        <begin position="19"/>
        <end position="399"/>
    </location>
</feature>
<keyword evidence="3" id="KW-1185">Reference proteome</keyword>
<dbReference type="KEGG" id="mmas:MYMAC_005106"/>
<dbReference type="EMBL" id="CP022203">
    <property type="protein sequence ID" value="ATB49461.1"/>
    <property type="molecule type" value="Genomic_DNA"/>
</dbReference>